<evidence type="ECO:0000256" key="3">
    <source>
        <dbReference type="ARBA" id="ARBA00023163"/>
    </source>
</evidence>
<dbReference type="InterPro" id="IPR010982">
    <property type="entry name" value="Lambda_DNA-bd_dom_sf"/>
</dbReference>
<reference evidence="6" key="1">
    <citation type="journal article" date="2014" name="Int. J. Syst. Evol. Microbiol.">
        <title>Complete genome of a new Firmicutes species belonging to the dominant human colonic microbiota ('Ruminococcus bicirculans') reveals two chromosomes and a selective capacity to utilize plant glucans.</title>
        <authorList>
            <consortium name="NISC Comparative Sequencing Program"/>
            <person name="Wegmann U."/>
            <person name="Louis P."/>
            <person name="Goesmann A."/>
            <person name="Henrissat B."/>
            <person name="Duncan S.H."/>
            <person name="Flint H.J."/>
        </authorList>
    </citation>
    <scope>NUCLEOTIDE SEQUENCE</scope>
    <source>
        <strain evidence="6">JCM 17590</strain>
    </source>
</reference>
<keyword evidence="2 6" id="KW-0238">DNA-binding</keyword>
<gene>
    <name evidence="6" type="ORF">GCM10022286_24780</name>
</gene>
<keyword evidence="3" id="KW-0804">Transcription</keyword>
<comment type="caution">
    <text evidence="6">The sequence shown here is derived from an EMBL/GenBank/DDBJ whole genome shotgun (WGS) entry which is preliminary data.</text>
</comment>
<evidence type="ECO:0000313" key="6">
    <source>
        <dbReference type="EMBL" id="GAA4163789.1"/>
    </source>
</evidence>
<dbReference type="GO" id="GO:0003677">
    <property type="term" value="F:DNA binding"/>
    <property type="evidence" value="ECO:0007669"/>
    <property type="project" value="UniProtKB-KW"/>
</dbReference>
<dbReference type="RefSeq" id="WP_344792106.1">
    <property type="nucleotide sequence ID" value="NZ_BAABBV010000001.1"/>
</dbReference>
<dbReference type="InterPro" id="IPR028082">
    <property type="entry name" value="Peripla_BP_I"/>
</dbReference>
<accession>A0ABP7ZM15</accession>
<dbReference type="Gene3D" id="1.10.260.40">
    <property type="entry name" value="lambda repressor-like DNA-binding domains"/>
    <property type="match status" value="1"/>
</dbReference>
<evidence type="ECO:0000313" key="7">
    <source>
        <dbReference type="Proteomes" id="UP001415169"/>
    </source>
</evidence>
<dbReference type="PANTHER" id="PTHR30146:SF109">
    <property type="entry name" value="HTH-TYPE TRANSCRIPTIONAL REGULATOR GALS"/>
    <property type="match status" value="1"/>
</dbReference>
<proteinExistence type="predicted"/>
<dbReference type="Gene3D" id="3.40.50.2300">
    <property type="match status" value="2"/>
</dbReference>
<feature type="domain" description="HTH lacI-type" evidence="5">
    <location>
        <begin position="32"/>
        <end position="86"/>
    </location>
</feature>
<dbReference type="InterPro" id="IPR000843">
    <property type="entry name" value="HTH_LacI"/>
</dbReference>
<feature type="compositionally biased region" description="Pro residues" evidence="4">
    <location>
        <begin position="17"/>
        <end position="26"/>
    </location>
</feature>
<dbReference type="SUPFAM" id="SSF53822">
    <property type="entry name" value="Periplasmic binding protein-like I"/>
    <property type="match status" value="1"/>
</dbReference>
<dbReference type="SMART" id="SM00354">
    <property type="entry name" value="HTH_LACI"/>
    <property type="match status" value="1"/>
</dbReference>
<dbReference type="EMBL" id="BAABBV010000001">
    <property type="protein sequence ID" value="GAA4163789.1"/>
    <property type="molecule type" value="Genomic_DNA"/>
</dbReference>
<dbReference type="PANTHER" id="PTHR30146">
    <property type="entry name" value="LACI-RELATED TRANSCRIPTIONAL REPRESSOR"/>
    <property type="match status" value="1"/>
</dbReference>
<dbReference type="CDD" id="cd06267">
    <property type="entry name" value="PBP1_LacI_sugar_binding-like"/>
    <property type="match status" value="1"/>
</dbReference>
<evidence type="ECO:0000256" key="4">
    <source>
        <dbReference type="SAM" id="MobiDB-lite"/>
    </source>
</evidence>
<dbReference type="InterPro" id="IPR046335">
    <property type="entry name" value="LacI/GalR-like_sensor"/>
</dbReference>
<dbReference type="CDD" id="cd01392">
    <property type="entry name" value="HTH_LacI"/>
    <property type="match status" value="1"/>
</dbReference>
<evidence type="ECO:0000256" key="2">
    <source>
        <dbReference type="ARBA" id="ARBA00023125"/>
    </source>
</evidence>
<dbReference type="Proteomes" id="UP001415169">
    <property type="component" value="Unassembled WGS sequence"/>
</dbReference>
<reference evidence="6" key="2">
    <citation type="submission" date="2023-12" db="EMBL/GenBank/DDBJ databases">
        <authorList>
            <person name="Sun Q."/>
            <person name="Inoue M."/>
        </authorList>
    </citation>
    <scope>NUCLEOTIDE SEQUENCE</scope>
    <source>
        <strain evidence="6">JCM 17590</strain>
    </source>
</reference>
<dbReference type="SUPFAM" id="SSF47413">
    <property type="entry name" value="lambda repressor-like DNA-binding domains"/>
    <property type="match status" value="1"/>
</dbReference>
<dbReference type="PROSITE" id="PS00356">
    <property type="entry name" value="HTH_LACI_1"/>
    <property type="match status" value="1"/>
</dbReference>
<dbReference type="Pfam" id="PF00356">
    <property type="entry name" value="LacI"/>
    <property type="match status" value="1"/>
</dbReference>
<sequence>MTDTLPGAVGGASAQPPTQPPVPPRPASAGSLGITDVAKLAGVSAATVSRALSGNGRVSAATRAKVERVAQELGYVVSSNASSLASGRTRNVGVVIPYLNTWYFSTLVEGAAATLRERGYDLTLYVLDGGGAQARESVFENFLLRKRVDAVLAVALELTDDEVARLLTLGKPLVCVGGLIPGVRSLVIDNERVSALATEHLIGLGHTRVAHVGGAVELDADFHLGSARRLGYDTAMARHGLATGDDLYAAADFTMQGGYHAAKQLLGRPDARPTAIVAASDEMAIGCLLAARDLGLSVPRDVSVIGVDDHELSPFFGLTTVAQHPDVQGRRAVDVLMTELQPHEGDSALQIDLPYELVVRSTTARPPAP</sequence>
<feature type="region of interest" description="Disordered" evidence="4">
    <location>
        <begin position="1"/>
        <end position="30"/>
    </location>
</feature>
<organism evidence="6 7">
    <name type="scientific">Gryllotalpicola daejeonensis</name>
    <dbReference type="NCBI Taxonomy" id="993087"/>
    <lineage>
        <taxon>Bacteria</taxon>
        <taxon>Bacillati</taxon>
        <taxon>Actinomycetota</taxon>
        <taxon>Actinomycetes</taxon>
        <taxon>Micrococcales</taxon>
        <taxon>Microbacteriaceae</taxon>
        <taxon>Gryllotalpicola</taxon>
    </lineage>
</organism>
<evidence type="ECO:0000259" key="5">
    <source>
        <dbReference type="PROSITE" id="PS50932"/>
    </source>
</evidence>
<keyword evidence="7" id="KW-1185">Reference proteome</keyword>
<dbReference type="PROSITE" id="PS50932">
    <property type="entry name" value="HTH_LACI_2"/>
    <property type="match status" value="1"/>
</dbReference>
<evidence type="ECO:0000256" key="1">
    <source>
        <dbReference type="ARBA" id="ARBA00023015"/>
    </source>
</evidence>
<keyword evidence="1" id="KW-0805">Transcription regulation</keyword>
<dbReference type="Pfam" id="PF13377">
    <property type="entry name" value="Peripla_BP_3"/>
    <property type="match status" value="1"/>
</dbReference>
<name>A0ABP7ZM15_9MICO</name>
<protein>
    <submittedName>
        <fullName evidence="6">LacI family DNA-binding transcriptional regulator</fullName>
    </submittedName>
</protein>